<comment type="caution">
    <text evidence="1">The sequence shown here is derived from an EMBL/GenBank/DDBJ whole genome shotgun (WGS) entry which is preliminary data.</text>
</comment>
<reference evidence="1 2" key="1">
    <citation type="journal article" date="2019" name="New Phytol.">
        <title>Comparative genomics reveals unique wood-decay strategies and fruiting body development in the Schizophyllaceae.</title>
        <authorList>
            <person name="Almasi E."/>
            <person name="Sahu N."/>
            <person name="Krizsan K."/>
            <person name="Balint B."/>
            <person name="Kovacs G.M."/>
            <person name="Kiss B."/>
            <person name="Cseklye J."/>
            <person name="Drula E."/>
            <person name="Henrissat B."/>
            <person name="Nagy I."/>
            <person name="Chovatia M."/>
            <person name="Adam C."/>
            <person name="LaButti K."/>
            <person name="Lipzen A."/>
            <person name="Riley R."/>
            <person name="Grigoriev I.V."/>
            <person name="Nagy L.G."/>
        </authorList>
    </citation>
    <scope>NUCLEOTIDE SEQUENCE [LARGE SCALE GENOMIC DNA]</scope>
    <source>
        <strain evidence="1 2">NL-1724</strain>
    </source>
</reference>
<protein>
    <submittedName>
        <fullName evidence="1">Uncharacterized protein</fullName>
    </submittedName>
</protein>
<keyword evidence="2" id="KW-1185">Reference proteome</keyword>
<dbReference type="AlphaFoldDB" id="A0A550CXI2"/>
<sequence>MSREISTCDTQVINFTESTAYAALLLYGLAGKTVWSFLCGESQEADHEACWWYNVWFTACLSLPIVYRLQQGA</sequence>
<dbReference type="Proteomes" id="UP000320762">
    <property type="component" value="Unassembled WGS sequence"/>
</dbReference>
<organism evidence="1 2">
    <name type="scientific">Schizophyllum amplum</name>
    <dbReference type="NCBI Taxonomy" id="97359"/>
    <lineage>
        <taxon>Eukaryota</taxon>
        <taxon>Fungi</taxon>
        <taxon>Dikarya</taxon>
        <taxon>Basidiomycota</taxon>
        <taxon>Agaricomycotina</taxon>
        <taxon>Agaricomycetes</taxon>
        <taxon>Agaricomycetidae</taxon>
        <taxon>Agaricales</taxon>
        <taxon>Schizophyllaceae</taxon>
        <taxon>Schizophyllum</taxon>
    </lineage>
</organism>
<evidence type="ECO:0000313" key="1">
    <source>
        <dbReference type="EMBL" id="TRM69502.1"/>
    </source>
</evidence>
<accession>A0A550CXI2</accession>
<gene>
    <name evidence="1" type="ORF">BD626DRAFT_563243</name>
</gene>
<proteinExistence type="predicted"/>
<name>A0A550CXI2_9AGAR</name>
<dbReference type="EMBL" id="VDMD01000001">
    <property type="protein sequence ID" value="TRM69502.1"/>
    <property type="molecule type" value="Genomic_DNA"/>
</dbReference>
<evidence type="ECO:0000313" key="2">
    <source>
        <dbReference type="Proteomes" id="UP000320762"/>
    </source>
</evidence>